<feature type="transmembrane region" description="Helical" evidence="1">
    <location>
        <begin position="53"/>
        <end position="70"/>
    </location>
</feature>
<feature type="transmembrane region" description="Helical" evidence="1">
    <location>
        <begin position="148"/>
        <end position="174"/>
    </location>
</feature>
<reference evidence="3" key="2">
    <citation type="submission" date="2011-02" db="EMBL/GenBank/DDBJ databases">
        <title>The complete genome of Syntrophobotulus glycolicus DSM 8271.</title>
        <authorList>
            <person name="Lucas S."/>
            <person name="Copeland A."/>
            <person name="Lapidus A."/>
            <person name="Bruce D."/>
            <person name="Goodwin L."/>
            <person name="Pitluck S."/>
            <person name="Kyrpides N."/>
            <person name="Mavromatis K."/>
            <person name="Pagani I."/>
            <person name="Ivanova N."/>
            <person name="Mikhailova N."/>
            <person name="Chertkov O."/>
            <person name="Held B."/>
            <person name="Detter J.C."/>
            <person name="Tapia R."/>
            <person name="Han C."/>
            <person name="Land M."/>
            <person name="Hauser L."/>
            <person name="Markowitz V."/>
            <person name="Cheng J.-F."/>
            <person name="Hugenholtz P."/>
            <person name="Woyke T."/>
            <person name="Wu D."/>
            <person name="Spring S."/>
            <person name="Schroeder M."/>
            <person name="Brambilla E."/>
            <person name="Klenk H.-P."/>
            <person name="Eisen J.A."/>
        </authorList>
    </citation>
    <scope>NUCLEOTIDE SEQUENCE [LARGE SCALE GENOMIC DNA]</scope>
    <source>
        <strain evidence="3">DSM 8271 / FlGlyR</strain>
    </source>
</reference>
<sequence>MNRLLKVITDSVQGLIKAVRRFPLAVICLISATVITCYMISLHTDPSLFIQKLFFTLGFGTFLSVAVQFCCERFSGLKKIRLFVYLIGALFIFGYYLIIAPSPGIYYAVTARTIVAVFAMFCIYIWVPSYRGKAGLNSIAEFNSIALTHFKAAVTSILFSAVLSAGTVSIIAAVDSLLFKVNEDSYAYTMAVIWISFATIYYLSRLPRFHSEEEEDKAFTLQAATYPKVLKILISYIVIPLIAAYSLVLIAYFVKMLVTSVWPSGQLGPMILAYSVVGLMVVVLASHLEDKFASAYRRIFPKVLILMVIMQLISAYIRLDAYGVTEGRYYLILFGIYSLICGIILSFRAVTKNYMIALLGAGLAIISVIPPGDAFTVSRNSQMNRLEQMLIADEVLVNGKIVPKADASLKLRQETTNILNYLERRNYLQYLTWLPEEMKTSGSRPSGNLTQEKMKAVFGFEPAYEGAGATSDHFYAALNMQKPLSVSGYDVMVALSNYRGMSMGKNGEEFERTVKIRNKDYIILAERLTPQEVRVSVQDPVGMEVIGTNVYEFATSLSGARNEPKEMLEPEVMSIHAENNRYKLKVIFQNINITFGTESDAGADYDLIVLFGVSGEQD</sequence>
<evidence type="ECO:0000313" key="2">
    <source>
        <dbReference type="EMBL" id="ADY55877.1"/>
    </source>
</evidence>
<dbReference type="KEGG" id="sgy:Sgly_1579"/>
<dbReference type="RefSeq" id="WP_013624747.1">
    <property type="nucleotide sequence ID" value="NC_015172.1"/>
</dbReference>
<dbReference type="AlphaFoldDB" id="F0SXP4"/>
<reference evidence="2 3" key="1">
    <citation type="journal article" date="2011" name="Stand. Genomic Sci.">
        <title>Complete genome sequence of Syntrophobotulus glycolicus type strain (FlGlyR).</title>
        <authorList>
            <person name="Han C."/>
            <person name="Mwirichia R."/>
            <person name="Chertkov O."/>
            <person name="Held B."/>
            <person name="Lapidus A."/>
            <person name="Nolan M."/>
            <person name="Lucas S."/>
            <person name="Hammon N."/>
            <person name="Deshpande S."/>
            <person name="Cheng J.F."/>
            <person name="Tapia R."/>
            <person name="Goodwin L."/>
            <person name="Pitluck S."/>
            <person name="Huntemann M."/>
            <person name="Liolios K."/>
            <person name="Ivanova N."/>
            <person name="Pagani I."/>
            <person name="Mavromatis K."/>
            <person name="Ovchinikova G."/>
            <person name="Pati A."/>
            <person name="Chen A."/>
            <person name="Palaniappan K."/>
            <person name="Land M."/>
            <person name="Hauser L."/>
            <person name="Brambilla E.M."/>
            <person name="Rohde M."/>
            <person name="Spring S."/>
            <person name="Sikorski J."/>
            <person name="Goker M."/>
            <person name="Woyke T."/>
            <person name="Bristow J."/>
            <person name="Eisen J.A."/>
            <person name="Markowitz V."/>
            <person name="Hugenholtz P."/>
            <person name="Kyrpides N.C."/>
            <person name="Klenk H.P."/>
            <person name="Detter J.C."/>
        </authorList>
    </citation>
    <scope>NUCLEOTIDE SEQUENCE [LARGE SCALE GENOMIC DNA]</scope>
    <source>
        <strain evidence="3">DSM 8271 / FlGlyR</strain>
    </source>
</reference>
<feature type="transmembrane region" description="Helical" evidence="1">
    <location>
        <begin position="266"/>
        <end position="287"/>
    </location>
</feature>
<protein>
    <recommendedName>
        <fullName evidence="4">DUF4153 domain-containing protein</fullName>
    </recommendedName>
</protein>
<feature type="transmembrane region" description="Helical" evidence="1">
    <location>
        <begin position="354"/>
        <end position="372"/>
    </location>
</feature>
<keyword evidence="1" id="KW-0472">Membrane</keyword>
<evidence type="ECO:0000256" key="1">
    <source>
        <dbReference type="SAM" id="Phobius"/>
    </source>
</evidence>
<feature type="transmembrane region" description="Helical" evidence="1">
    <location>
        <begin position="82"/>
        <end position="99"/>
    </location>
</feature>
<feature type="transmembrane region" description="Helical" evidence="1">
    <location>
        <begin position="21"/>
        <end position="41"/>
    </location>
</feature>
<dbReference type="EMBL" id="CP002547">
    <property type="protein sequence ID" value="ADY55877.1"/>
    <property type="molecule type" value="Genomic_DNA"/>
</dbReference>
<proteinExistence type="predicted"/>
<feature type="transmembrane region" description="Helical" evidence="1">
    <location>
        <begin position="233"/>
        <end position="254"/>
    </location>
</feature>
<dbReference type="HOGENOM" id="CLU_030795_1_0_9"/>
<dbReference type="STRING" id="645991.Sgly_1579"/>
<organism evidence="2 3">
    <name type="scientific">Syntrophobotulus glycolicus (strain DSM 8271 / FlGlyR)</name>
    <dbReference type="NCBI Taxonomy" id="645991"/>
    <lineage>
        <taxon>Bacteria</taxon>
        <taxon>Bacillati</taxon>
        <taxon>Bacillota</taxon>
        <taxon>Clostridia</taxon>
        <taxon>Eubacteriales</taxon>
        <taxon>Desulfitobacteriaceae</taxon>
        <taxon>Syntrophobotulus</taxon>
    </lineage>
</organism>
<name>F0SXP4_SYNGF</name>
<keyword evidence="3" id="KW-1185">Reference proteome</keyword>
<feature type="transmembrane region" description="Helical" evidence="1">
    <location>
        <begin position="186"/>
        <end position="203"/>
    </location>
</feature>
<evidence type="ECO:0008006" key="4">
    <source>
        <dbReference type="Google" id="ProtNLM"/>
    </source>
</evidence>
<gene>
    <name evidence="2" type="ordered locus">Sgly_1579</name>
</gene>
<keyword evidence="1" id="KW-0812">Transmembrane</keyword>
<evidence type="ECO:0000313" key="3">
    <source>
        <dbReference type="Proteomes" id="UP000007488"/>
    </source>
</evidence>
<feature type="transmembrane region" description="Helical" evidence="1">
    <location>
        <begin position="329"/>
        <end position="347"/>
    </location>
</feature>
<dbReference type="eggNOG" id="COG1835">
    <property type="taxonomic scope" value="Bacteria"/>
</dbReference>
<accession>F0SXP4</accession>
<feature type="transmembrane region" description="Helical" evidence="1">
    <location>
        <begin position="299"/>
        <end position="317"/>
    </location>
</feature>
<dbReference type="Pfam" id="PF13687">
    <property type="entry name" value="DUF4153"/>
    <property type="match status" value="1"/>
</dbReference>
<dbReference type="OrthoDB" id="9809196at2"/>
<dbReference type="Proteomes" id="UP000007488">
    <property type="component" value="Chromosome"/>
</dbReference>
<feature type="transmembrane region" description="Helical" evidence="1">
    <location>
        <begin position="105"/>
        <end position="127"/>
    </location>
</feature>
<keyword evidence="1" id="KW-1133">Transmembrane helix</keyword>
<dbReference type="InterPro" id="IPR025291">
    <property type="entry name" value="DUF4153"/>
</dbReference>